<dbReference type="AlphaFoldDB" id="A0A124GPB7"/>
<comment type="caution">
    <text evidence="1">The sequence shown here is derived from an EMBL/GenBank/DDBJ whole genome shotgun (WGS) entry which is preliminary data.</text>
</comment>
<accession>A0A124GPB7</accession>
<keyword evidence="1" id="KW-0496">Mitochondrion</keyword>
<reference evidence="1" key="1">
    <citation type="journal article" date="2015" name="Genome Biol. Evol.">
        <title>Organellar Genomes of White Spruce (Picea glauca): Assembly and Annotation.</title>
        <authorList>
            <person name="Jackman S.D."/>
            <person name="Warren R.L."/>
            <person name="Gibb E.A."/>
            <person name="Vandervalk B.P."/>
            <person name="Mohamadi H."/>
            <person name="Chu J."/>
            <person name="Raymond A."/>
            <person name="Pleasance S."/>
            <person name="Coope R."/>
            <person name="Wildung M.R."/>
            <person name="Ritland C.E."/>
            <person name="Bousquet J."/>
            <person name="Jones S.J."/>
            <person name="Bohlmann J."/>
            <person name="Birol I."/>
        </authorList>
    </citation>
    <scope>NUCLEOTIDE SEQUENCE [LARGE SCALE GENOMIC DNA]</scope>
    <source>
        <tissue evidence="1">Flushing bud</tissue>
    </source>
</reference>
<gene>
    <name evidence="1" type="ORF">ABT39_MTgene1289</name>
</gene>
<protein>
    <submittedName>
        <fullName evidence="1">Uncharacterized protein</fullName>
    </submittedName>
</protein>
<evidence type="ECO:0000313" key="1">
    <source>
        <dbReference type="EMBL" id="KUM51441.1"/>
    </source>
</evidence>
<sequence length="41" mass="4797">MMRQSHVRFSEKGVATYWSFLFTSHHPGYEAMGLPLTRLLL</sequence>
<dbReference type="EMBL" id="LKAM01000001">
    <property type="protein sequence ID" value="KUM51441.1"/>
    <property type="molecule type" value="Genomic_DNA"/>
</dbReference>
<proteinExistence type="predicted"/>
<geneLocation type="mitochondrion" evidence="1"/>
<name>A0A124GPB7_PICGL</name>
<organism evidence="1">
    <name type="scientific">Picea glauca</name>
    <name type="common">White spruce</name>
    <name type="synonym">Pinus glauca</name>
    <dbReference type="NCBI Taxonomy" id="3330"/>
    <lineage>
        <taxon>Eukaryota</taxon>
        <taxon>Viridiplantae</taxon>
        <taxon>Streptophyta</taxon>
        <taxon>Embryophyta</taxon>
        <taxon>Tracheophyta</taxon>
        <taxon>Spermatophyta</taxon>
        <taxon>Pinopsida</taxon>
        <taxon>Pinidae</taxon>
        <taxon>Conifers I</taxon>
        <taxon>Pinales</taxon>
        <taxon>Pinaceae</taxon>
        <taxon>Picea</taxon>
    </lineage>
</organism>